<gene>
    <name evidence="2" type="ORF">GUITHDRAFT_109087</name>
</gene>
<dbReference type="RefSeq" id="XP_005832024.1">
    <property type="nucleotide sequence ID" value="XM_005831967.1"/>
</dbReference>
<dbReference type="EnsemblProtists" id="EKX45044">
    <property type="protein sequence ID" value="EKX45044"/>
    <property type="gene ID" value="GUITHDRAFT_109087"/>
</dbReference>
<evidence type="ECO:0000313" key="2">
    <source>
        <dbReference type="EMBL" id="EKX45044.1"/>
    </source>
</evidence>
<evidence type="ECO:0000313" key="3">
    <source>
        <dbReference type="EnsemblProtists" id="EKX45044"/>
    </source>
</evidence>
<dbReference type="Proteomes" id="UP000011087">
    <property type="component" value="Unassembled WGS sequence"/>
</dbReference>
<dbReference type="HOGENOM" id="CLU_1231871_0_0_1"/>
<protein>
    <submittedName>
        <fullName evidence="2 3">Uncharacterized protein</fullName>
    </submittedName>
</protein>
<evidence type="ECO:0000313" key="4">
    <source>
        <dbReference type="Proteomes" id="UP000011087"/>
    </source>
</evidence>
<keyword evidence="4" id="KW-1185">Reference proteome</keyword>
<reference evidence="3" key="3">
    <citation type="submission" date="2015-06" db="UniProtKB">
        <authorList>
            <consortium name="EnsemblProtists"/>
        </authorList>
    </citation>
    <scope>IDENTIFICATION</scope>
</reference>
<feature type="region of interest" description="Disordered" evidence="1">
    <location>
        <begin position="1"/>
        <end position="111"/>
    </location>
</feature>
<feature type="compositionally biased region" description="Basic and acidic residues" evidence="1">
    <location>
        <begin position="1"/>
        <end position="29"/>
    </location>
</feature>
<dbReference type="KEGG" id="gtt:GUITHDRAFT_109087"/>
<proteinExistence type="predicted"/>
<accession>L1JAB9</accession>
<dbReference type="EMBL" id="JH993001">
    <property type="protein sequence ID" value="EKX45044.1"/>
    <property type="molecule type" value="Genomic_DNA"/>
</dbReference>
<dbReference type="PaxDb" id="55529-EKX45044"/>
<organism evidence="2">
    <name type="scientific">Guillardia theta (strain CCMP2712)</name>
    <name type="common">Cryptophyte</name>
    <dbReference type="NCBI Taxonomy" id="905079"/>
    <lineage>
        <taxon>Eukaryota</taxon>
        <taxon>Cryptophyceae</taxon>
        <taxon>Pyrenomonadales</taxon>
        <taxon>Geminigeraceae</taxon>
        <taxon>Guillardia</taxon>
    </lineage>
</organism>
<name>L1JAB9_GUITC</name>
<sequence>MDRNYSRRPNHERERPFSDSRGRGGRDSSWRGGESGGGGSNTPNIVRAYHEGNVEYRSSQPSAGSDRNQPDMKNVGVRVSARQDGLILGMGQGPRVSRAQTSERSQEVVSDEDDSKVLQDAGLNISLFDNCTEFEAQMLRNQIEYLKKVGKEETFHRGRFRRYCWDIDDWMEEWIERPQQYVATDKKSLDALKKEAQNFFSEVQVFWSRKRVDADPNVYDSEQAE</sequence>
<reference evidence="4" key="2">
    <citation type="submission" date="2012-11" db="EMBL/GenBank/DDBJ databases">
        <authorList>
            <person name="Kuo A."/>
            <person name="Curtis B.A."/>
            <person name="Tanifuji G."/>
            <person name="Burki F."/>
            <person name="Gruber A."/>
            <person name="Irimia M."/>
            <person name="Maruyama S."/>
            <person name="Arias M.C."/>
            <person name="Ball S.G."/>
            <person name="Gile G.H."/>
            <person name="Hirakawa Y."/>
            <person name="Hopkins J.F."/>
            <person name="Rensing S.A."/>
            <person name="Schmutz J."/>
            <person name="Symeonidi A."/>
            <person name="Elias M."/>
            <person name="Eveleigh R.J."/>
            <person name="Herman E.K."/>
            <person name="Klute M.J."/>
            <person name="Nakayama T."/>
            <person name="Obornik M."/>
            <person name="Reyes-Prieto A."/>
            <person name="Armbrust E.V."/>
            <person name="Aves S.J."/>
            <person name="Beiko R.G."/>
            <person name="Coutinho P."/>
            <person name="Dacks J.B."/>
            <person name="Durnford D.G."/>
            <person name="Fast N.M."/>
            <person name="Green B.R."/>
            <person name="Grisdale C."/>
            <person name="Hempe F."/>
            <person name="Henrissat B."/>
            <person name="Hoppner M.P."/>
            <person name="Ishida K.-I."/>
            <person name="Kim E."/>
            <person name="Koreny L."/>
            <person name="Kroth P.G."/>
            <person name="Liu Y."/>
            <person name="Malik S.-B."/>
            <person name="Maier U.G."/>
            <person name="McRose D."/>
            <person name="Mock T."/>
            <person name="Neilson J.A."/>
            <person name="Onodera N.T."/>
            <person name="Poole A.M."/>
            <person name="Pritham E.J."/>
            <person name="Richards T.A."/>
            <person name="Rocap G."/>
            <person name="Roy S.W."/>
            <person name="Sarai C."/>
            <person name="Schaack S."/>
            <person name="Shirato S."/>
            <person name="Slamovits C.H."/>
            <person name="Spencer D.F."/>
            <person name="Suzuki S."/>
            <person name="Worden A.Z."/>
            <person name="Zauner S."/>
            <person name="Barry K."/>
            <person name="Bell C."/>
            <person name="Bharti A.K."/>
            <person name="Crow J.A."/>
            <person name="Grimwood J."/>
            <person name="Kramer R."/>
            <person name="Lindquist E."/>
            <person name="Lucas S."/>
            <person name="Salamov A."/>
            <person name="McFadden G.I."/>
            <person name="Lane C.E."/>
            <person name="Keeling P.J."/>
            <person name="Gray M.W."/>
            <person name="Grigoriev I.V."/>
            <person name="Archibald J.M."/>
        </authorList>
    </citation>
    <scope>NUCLEOTIDE SEQUENCE</scope>
    <source>
        <strain evidence="4">CCMP2712</strain>
    </source>
</reference>
<dbReference type="GeneID" id="17301618"/>
<evidence type="ECO:0000256" key="1">
    <source>
        <dbReference type="SAM" id="MobiDB-lite"/>
    </source>
</evidence>
<reference evidence="2 4" key="1">
    <citation type="journal article" date="2012" name="Nature">
        <title>Algal genomes reveal evolutionary mosaicism and the fate of nucleomorphs.</title>
        <authorList>
            <consortium name="DOE Joint Genome Institute"/>
            <person name="Curtis B.A."/>
            <person name="Tanifuji G."/>
            <person name="Burki F."/>
            <person name="Gruber A."/>
            <person name="Irimia M."/>
            <person name="Maruyama S."/>
            <person name="Arias M.C."/>
            <person name="Ball S.G."/>
            <person name="Gile G.H."/>
            <person name="Hirakawa Y."/>
            <person name="Hopkins J.F."/>
            <person name="Kuo A."/>
            <person name="Rensing S.A."/>
            <person name="Schmutz J."/>
            <person name="Symeonidi A."/>
            <person name="Elias M."/>
            <person name="Eveleigh R.J."/>
            <person name="Herman E.K."/>
            <person name="Klute M.J."/>
            <person name="Nakayama T."/>
            <person name="Obornik M."/>
            <person name="Reyes-Prieto A."/>
            <person name="Armbrust E.V."/>
            <person name="Aves S.J."/>
            <person name="Beiko R.G."/>
            <person name="Coutinho P."/>
            <person name="Dacks J.B."/>
            <person name="Durnford D.G."/>
            <person name="Fast N.M."/>
            <person name="Green B.R."/>
            <person name="Grisdale C.J."/>
            <person name="Hempel F."/>
            <person name="Henrissat B."/>
            <person name="Hoppner M.P."/>
            <person name="Ishida K."/>
            <person name="Kim E."/>
            <person name="Koreny L."/>
            <person name="Kroth P.G."/>
            <person name="Liu Y."/>
            <person name="Malik S.B."/>
            <person name="Maier U.G."/>
            <person name="McRose D."/>
            <person name="Mock T."/>
            <person name="Neilson J.A."/>
            <person name="Onodera N.T."/>
            <person name="Poole A.M."/>
            <person name="Pritham E.J."/>
            <person name="Richards T.A."/>
            <person name="Rocap G."/>
            <person name="Roy S.W."/>
            <person name="Sarai C."/>
            <person name="Schaack S."/>
            <person name="Shirato S."/>
            <person name="Slamovits C.H."/>
            <person name="Spencer D.F."/>
            <person name="Suzuki S."/>
            <person name="Worden A.Z."/>
            <person name="Zauner S."/>
            <person name="Barry K."/>
            <person name="Bell C."/>
            <person name="Bharti A.K."/>
            <person name="Crow J.A."/>
            <person name="Grimwood J."/>
            <person name="Kramer R."/>
            <person name="Lindquist E."/>
            <person name="Lucas S."/>
            <person name="Salamov A."/>
            <person name="McFadden G.I."/>
            <person name="Lane C.E."/>
            <person name="Keeling P.J."/>
            <person name="Gray M.W."/>
            <person name="Grigoriev I.V."/>
            <person name="Archibald J.M."/>
        </authorList>
    </citation>
    <scope>NUCLEOTIDE SEQUENCE</scope>
    <source>
        <strain evidence="2 4">CCMP2712</strain>
    </source>
</reference>
<feature type="compositionally biased region" description="Polar residues" evidence="1">
    <location>
        <begin position="56"/>
        <end position="67"/>
    </location>
</feature>
<dbReference type="AlphaFoldDB" id="L1JAB9"/>